<comment type="caution">
    <text evidence="8">The sequence shown here is derived from an EMBL/GenBank/DDBJ whole genome shotgun (WGS) entry which is preliminary data.</text>
</comment>
<name>Q0YTQ1_9CHLB</name>
<organism evidence="8 9">
    <name type="scientific">Chlorobium ferrooxidans DSM 13031</name>
    <dbReference type="NCBI Taxonomy" id="377431"/>
    <lineage>
        <taxon>Bacteria</taxon>
        <taxon>Pseudomonadati</taxon>
        <taxon>Chlorobiota</taxon>
        <taxon>Chlorobiia</taxon>
        <taxon>Chlorobiales</taxon>
        <taxon>Chlorobiaceae</taxon>
        <taxon>Chlorobium/Pelodictyon group</taxon>
        <taxon>Chlorobium</taxon>
    </lineage>
</organism>
<evidence type="ECO:0000256" key="2">
    <source>
        <dbReference type="ARBA" id="ARBA00022814"/>
    </source>
</evidence>
<feature type="domain" description="NusB/RsmB/TIM44" evidence="7">
    <location>
        <begin position="34"/>
        <end position="159"/>
    </location>
</feature>
<evidence type="ECO:0000313" key="9">
    <source>
        <dbReference type="Proteomes" id="UP000004162"/>
    </source>
</evidence>
<evidence type="ECO:0000313" key="8">
    <source>
        <dbReference type="EMBL" id="EAT59849.1"/>
    </source>
</evidence>
<evidence type="ECO:0000256" key="5">
    <source>
        <dbReference type="ARBA" id="ARBA00023163"/>
    </source>
</evidence>
<dbReference type="GO" id="GO:0006353">
    <property type="term" value="P:DNA-templated transcription termination"/>
    <property type="evidence" value="ECO:0007669"/>
    <property type="project" value="UniProtKB-UniRule"/>
</dbReference>
<dbReference type="Pfam" id="PF01029">
    <property type="entry name" value="NusB"/>
    <property type="match status" value="1"/>
</dbReference>
<accession>Q0YTQ1</accession>
<dbReference type="NCBIfam" id="TIGR01951">
    <property type="entry name" value="nusB"/>
    <property type="match status" value="1"/>
</dbReference>
<dbReference type="InterPro" id="IPR011605">
    <property type="entry name" value="NusB_fam"/>
</dbReference>
<dbReference type="GO" id="GO:0031564">
    <property type="term" value="P:transcription antitermination"/>
    <property type="evidence" value="ECO:0007669"/>
    <property type="project" value="UniProtKB-KW"/>
</dbReference>
<evidence type="ECO:0000256" key="4">
    <source>
        <dbReference type="ARBA" id="ARBA00023015"/>
    </source>
</evidence>
<dbReference type="InterPro" id="IPR035926">
    <property type="entry name" value="NusB-like_sf"/>
</dbReference>
<dbReference type="SUPFAM" id="SSF48013">
    <property type="entry name" value="NusB-like"/>
    <property type="match status" value="1"/>
</dbReference>
<keyword evidence="9" id="KW-1185">Reference proteome</keyword>
<dbReference type="GO" id="GO:0003723">
    <property type="term" value="F:RNA binding"/>
    <property type="evidence" value="ECO:0007669"/>
    <property type="project" value="UniProtKB-UniRule"/>
</dbReference>
<dbReference type="CDD" id="cd00619">
    <property type="entry name" value="Terminator_NusB"/>
    <property type="match status" value="1"/>
</dbReference>
<reference evidence="8 9" key="2">
    <citation type="submission" date="2006-07" db="EMBL/GenBank/DDBJ databases">
        <title>Sequencing of the draft genome and assembly of Chlorobium ferroxidans DSM 13031.</title>
        <authorList>
            <consortium name="US DOE Joint Genome Institute (JGI-PGF)"/>
            <person name="Copeland A."/>
            <person name="Lucas S."/>
            <person name="Lapidus A."/>
            <person name="Barry K."/>
            <person name="Glavina del Rio T."/>
            <person name="Dalin E."/>
            <person name="Tice H."/>
            <person name="Bruce D."/>
            <person name="Pitluck S."/>
            <person name="Richardson P."/>
        </authorList>
    </citation>
    <scope>NUCLEOTIDE SEQUENCE [LARGE SCALE GENOMIC DNA]</scope>
    <source>
        <strain evidence="8 9">DSM 13031</strain>
    </source>
</reference>
<proteinExistence type="inferred from homology"/>
<keyword evidence="4 6" id="KW-0805">Transcription regulation</keyword>
<evidence type="ECO:0000256" key="3">
    <source>
        <dbReference type="ARBA" id="ARBA00022884"/>
    </source>
</evidence>
<dbReference type="GO" id="GO:0005829">
    <property type="term" value="C:cytosol"/>
    <property type="evidence" value="ECO:0007669"/>
    <property type="project" value="TreeGrafter"/>
</dbReference>
<evidence type="ECO:0000259" key="7">
    <source>
        <dbReference type="Pfam" id="PF01029"/>
    </source>
</evidence>
<dbReference type="EMBL" id="AASE01000002">
    <property type="protein sequence ID" value="EAT59849.1"/>
    <property type="molecule type" value="Genomic_DNA"/>
</dbReference>
<dbReference type="Proteomes" id="UP000004162">
    <property type="component" value="Unassembled WGS sequence"/>
</dbReference>
<comment type="function">
    <text evidence="6">Involved in transcription antitermination. Required for transcription of ribosomal RNA (rRNA) genes. Binds specifically to the boxA antiterminator sequence of the ribosomal RNA (rrn) operons.</text>
</comment>
<gene>
    <name evidence="6" type="primary">nusB</name>
    <name evidence="8" type="ORF">CferDRAFT_1856</name>
</gene>
<dbReference type="AlphaFoldDB" id="Q0YTQ1"/>
<evidence type="ECO:0000256" key="6">
    <source>
        <dbReference type="HAMAP-Rule" id="MF_00073"/>
    </source>
</evidence>
<evidence type="ECO:0000256" key="1">
    <source>
        <dbReference type="ARBA" id="ARBA00005952"/>
    </source>
</evidence>
<dbReference type="HAMAP" id="MF_00073">
    <property type="entry name" value="NusB"/>
    <property type="match status" value="1"/>
</dbReference>
<dbReference type="InterPro" id="IPR006027">
    <property type="entry name" value="NusB_RsmB_TIM44"/>
</dbReference>
<reference evidence="8 9" key="1">
    <citation type="submission" date="2006-07" db="EMBL/GenBank/DDBJ databases">
        <title>Annotation of the draft genome assembly of Chlorobium ferroxidans DSM 13031.</title>
        <authorList>
            <consortium name="US DOE Joint Genome Institute (JGI-ORNL)"/>
            <person name="Larimer F."/>
            <person name="Land M."/>
            <person name="Hauser L."/>
        </authorList>
    </citation>
    <scope>NUCLEOTIDE SEQUENCE [LARGE SCALE GENOMIC DNA]</scope>
    <source>
        <strain evidence="8 9">DSM 13031</strain>
    </source>
</reference>
<dbReference type="PANTHER" id="PTHR11078">
    <property type="entry name" value="N UTILIZATION SUBSTANCE PROTEIN B-RELATED"/>
    <property type="match status" value="1"/>
</dbReference>
<keyword evidence="2 6" id="KW-0889">Transcription antitermination</keyword>
<protein>
    <recommendedName>
        <fullName evidence="6">Transcription antitermination protein NusB</fullName>
    </recommendedName>
    <alternativeName>
        <fullName evidence="6">Antitermination factor NusB</fullName>
    </alternativeName>
</protein>
<dbReference type="PANTHER" id="PTHR11078:SF3">
    <property type="entry name" value="ANTITERMINATION NUSB DOMAIN-CONTAINING PROTEIN"/>
    <property type="match status" value="1"/>
</dbReference>
<dbReference type="Gene3D" id="1.10.940.10">
    <property type="entry name" value="NusB-like"/>
    <property type="match status" value="1"/>
</dbReference>
<comment type="similarity">
    <text evidence="1 6">Belongs to the NusB family.</text>
</comment>
<keyword evidence="3 6" id="KW-0694">RNA-binding</keyword>
<keyword evidence="5 6" id="KW-0804">Transcription</keyword>
<sequence>MWYWKTYARPILLSVRYSEQKSTNCSFMKTYRRQIREKILQALYTIEIRETDIDSAAGWLLTQEILDDANAMKFFNLLLKSIKENREEIDRYIAKHTFNWDMSRIAIIDKNILRMALAEILYCEDIPPKVSINEAIEIAKKFTSTDKSSKFVNGILDAIFNELKAEGKVHKNGRGLIDHSTAKVQKPEIES</sequence>